<dbReference type="Gene3D" id="3.40.50.410">
    <property type="entry name" value="von Willebrand factor, type A domain"/>
    <property type="match status" value="1"/>
</dbReference>
<name>A0A9X2F8W7_9BACT</name>
<sequence>MNSLFRNALEPYWLWPLMALLPLAVLALYFLKLKREPVEVPSTYLWRKSIEDLHVNSLWQKLRQSLLLFLQLLLLALAIFALLRPGWEGDRLEGQRIIFAIDNSASMGAKDVEAENRLAEAKQHVIQLVEQMESDMLAMVISFNDEARVVQNFTSNRRKLREAVEKIELTSHTTDLLGALQLADGLANPGQVVEVESNVAIDVGTGEKTTLYIFSDGRFDDVKDFSLGNLEPQFFIPLGESDSGNLAITAFSTRRNENRPDERQAFAQVSNYSAEPQTAVVELSHNGKFLDAQEVEIPAGDARGVTFSLIGVTSGKLEAKLASSALTAVGDALEVDNHAYSAVNDSATGRVLLVTPGNRLLTTALATERIRRYGEIEIADPSVLTTKEHQDLADSGAYDLIIYDQCTPEKRMPRSNTMFIGTLPLDWRTVAKPTVANDTDASDAESDEQSTEGEESADTEAADDNKDDSDEATVEIDRVNNPQIIDQAREHPLMAYVELGDIFIRASNIVPPAIGGQVLVESTDGPIISIAPREGFEDAVLGFEVSIYQDGGEYPNTNWYRRYSFPTFLLNALTYFVGQSQEGLDRTNLPGRSLALRTKSLAKELTVTGPDGLKQTVKRNADGTYLFHDTDQPGYYEILDKDQVENRFTVNLFDGQESDVRIATAPDDNPDDIVESAAGLKIGHVEVAAQGARPARKDLWRPLLLLAVGVLLFEWYIYNRRVYL</sequence>
<feature type="transmembrane region" description="Helical" evidence="2">
    <location>
        <begin position="66"/>
        <end position="87"/>
    </location>
</feature>
<keyword evidence="2" id="KW-0812">Transmembrane</keyword>
<dbReference type="Proteomes" id="UP001155241">
    <property type="component" value="Unassembled WGS sequence"/>
</dbReference>
<proteinExistence type="predicted"/>
<keyword evidence="2" id="KW-0472">Membrane</keyword>
<accession>A0A9X2F8W7</accession>
<dbReference type="SUPFAM" id="SSF53300">
    <property type="entry name" value="vWA-like"/>
    <property type="match status" value="1"/>
</dbReference>
<dbReference type="InterPro" id="IPR024163">
    <property type="entry name" value="Aerotolerance_reg_N"/>
</dbReference>
<keyword evidence="5" id="KW-1185">Reference proteome</keyword>
<evidence type="ECO:0000259" key="3">
    <source>
        <dbReference type="PROSITE" id="PS50234"/>
    </source>
</evidence>
<gene>
    <name evidence="4" type="ORF">NG895_07565</name>
</gene>
<evidence type="ECO:0000256" key="1">
    <source>
        <dbReference type="SAM" id="MobiDB-lite"/>
    </source>
</evidence>
<dbReference type="InterPro" id="IPR036465">
    <property type="entry name" value="vWFA_dom_sf"/>
</dbReference>
<organism evidence="4 5">
    <name type="scientific">Aeoliella straminimaris</name>
    <dbReference type="NCBI Taxonomy" id="2954799"/>
    <lineage>
        <taxon>Bacteria</taxon>
        <taxon>Pseudomonadati</taxon>
        <taxon>Planctomycetota</taxon>
        <taxon>Planctomycetia</taxon>
        <taxon>Pirellulales</taxon>
        <taxon>Lacipirellulaceae</taxon>
        <taxon>Aeoliella</taxon>
    </lineage>
</organism>
<dbReference type="AlphaFoldDB" id="A0A9X2F8W7"/>
<dbReference type="RefSeq" id="WP_252851867.1">
    <property type="nucleotide sequence ID" value="NZ_JAMXLR010000026.1"/>
</dbReference>
<keyword evidence="2" id="KW-1133">Transmembrane helix</keyword>
<dbReference type="PROSITE" id="PS50234">
    <property type="entry name" value="VWFA"/>
    <property type="match status" value="1"/>
</dbReference>
<comment type="caution">
    <text evidence="4">The sequence shown here is derived from an EMBL/GenBank/DDBJ whole genome shotgun (WGS) entry which is preliminary data.</text>
</comment>
<feature type="compositionally biased region" description="Acidic residues" evidence="1">
    <location>
        <begin position="440"/>
        <end position="474"/>
    </location>
</feature>
<evidence type="ECO:0000256" key="2">
    <source>
        <dbReference type="SAM" id="Phobius"/>
    </source>
</evidence>
<reference evidence="4" key="1">
    <citation type="submission" date="2022-06" db="EMBL/GenBank/DDBJ databases">
        <title>Aeoliella straminimaris, a novel planctomycete from sediments.</title>
        <authorList>
            <person name="Vitorino I.R."/>
            <person name="Lage O.M."/>
        </authorList>
    </citation>
    <scope>NUCLEOTIDE SEQUENCE</scope>
    <source>
        <strain evidence="4">ICT_H6.2</strain>
    </source>
</reference>
<feature type="region of interest" description="Disordered" evidence="1">
    <location>
        <begin position="435"/>
        <end position="483"/>
    </location>
</feature>
<dbReference type="PANTHER" id="PTHR37464:SF1">
    <property type="entry name" value="BLL2463 PROTEIN"/>
    <property type="match status" value="1"/>
</dbReference>
<feature type="domain" description="VWFA" evidence="3">
    <location>
        <begin position="96"/>
        <end position="224"/>
    </location>
</feature>
<dbReference type="InterPro" id="IPR002035">
    <property type="entry name" value="VWF_A"/>
</dbReference>
<feature type="transmembrane region" description="Helical" evidence="2">
    <location>
        <begin position="699"/>
        <end position="718"/>
    </location>
</feature>
<evidence type="ECO:0000313" key="5">
    <source>
        <dbReference type="Proteomes" id="UP001155241"/>
    </source>
</evidence>
<dbReference type="Pfam" id="PF07584">
    <property type="entry name" value="BatA"/>
    <property type="match status" value="1"/>
</dbReference>
<dbReference type="PANTHER" id="PTHR37464">
    <property type="entry name" value="BLL2463 PROTEIN"/>
    <property type="match status" value="1"/>
</dbReference>
<feature type="transmembrane region" description="Helical" evidence="2">
    <location>
        <begin position="12"/>
        <end position="31"/>
    </location>
</feature>
<evidence type="ECO:0000313" key="4">
    <source>
        <dbReference type="EMBL" id="MCO6043762.1"/>
    </source>
</evidence>
<dbReference type="Pfam" id="PF13519">
    <property type="entry name" value="VWA_2"/>
    <property type="match status" value="1"/>
</dbReference>
<dbReference type="SMART" id="SM00327">
    <property type="entry name" value="VWA"/>
    <property type="match status" value="1"/>
</dbReference>
<protein>
    <submittedName>
        <fullName evidence="4">VWA domain-containing protein</fullName>
    </submittedName>
</protein>
<dbReference type="EMBL" id="JAMXLR010000026">
    <property type="protein sequence ID" value="MCO6043762.1"/>
    <property type="molecule type" value="Genomic_DNA"/>
</dbReference>